<organism evidence="3 4">
    <name type="scientific">Novilysobacter avium</name>
    <dbReference type="NCBI Taxonomy" id="2781023"/>
    <lineage>
        <taxon>Bacteria</taxon>
        <taxon>Pseudomonadati</taxon>
        <taxon>Pseudomonadota</taxon>
        <taxon>Gammaproteobacteria</taxon>
        <taxon>Lysobacterales</taxon>
        <taxon>Lysobacteraceae</taxon>
        <taxon>Novilysobacter</taxon>
    </lineage>
</organism>
<feature type="region of interest" description="Disordered" evidence="1">
    <location>
        <begin position="30"/>
        <end position="83"/>
    </location>
</feature>
<dbReference type="EMBL" id="CP063657">
    <property type="protein sequence ID" value="QOW21570.1"/>
    <property type="molecule type" value="Genomic_DNA"/>
</dbReference>
<protein>
    <recommendedName>
        <fullName evidence="5">Lipoprotein</fullName>
    </recommendedName>
</protein>
<keyword evidence="2" id="KW-0732">Signal</keyword>
<feature type="chain" id="PRO_5045978506" description="Lipoprotein" evidence="2">
    <location>
        <begin position="32"/>
        <end position="186"/>
    </location>
</feature>
<evidence type="ECO:0008006" key="5">
    <source>
        <dbReference type="Google" id="ProtNLM"/>
    </source>
</evidence>
<accession>A0A7S6UJW3</accession>
<dbReference type="RefSeq" id="WP_194034135.1">
    <property type="nucleotide sequence ID" value="NZ_CP063657.1"/>
</dbReference>
<reference evidence="3 4" key="1">
    <citation type="submission" date="2020-10" db="EMBL/GenBank/DDBJ databases">
        <title>complete genome sequencing of Lysobacter sp. H23M41.</title>
        <authorList>
            <person name="Bae J.-W."/>
            <person name="Lee S.-Y."/>
        </authorList>
    </citation>
    <scope>NUCLEOTIDE SEQUENCE [LARGE SCALE GENOMIC DNA]</scope>
    <source>
        <strain evidence="3 4">H23M41</strain>
    </source>
</reference>
<keyword evidence="4" id="KW-1185">Reference proteome</keyword>
<feature type="signal peptide" evidence="2">
    <location>
        <begin position="1"/>
        <end position="31"/>
    </location>
</feature>
<dbReference type="Proteomes" id="UP000593932">
    <property type="component" value="Chromosome"/>
</dbReference>
<sequence length="186" mass="19527">MHAKTAHFPNRRIAASLAVAAVVAMSGCAAAGDNSSGKAPETAPAGSASPSTTSPATRLSADTTTAAAPGASDGTAKASHFDQLPADSQFQRFIVKYRDGSAPGRDAGAARERLDAMQDRTGVEMEWLRRLGVQADVFKTDRPLDRKAAAELMDRFSADPDVEYIEVDGVMTIRTGVDVPPVKPLK</sequence>
<dbReference type="PROSITE" id="PS51257">
    <property type="entry name" value="PROKAR_LIPOPROTEIN"/>
    <property type="match status" value="1"/>
</dbReference>
<evidence type="ECO:0000313" key="4">
    <source>
        <dbReference type="Proteomes" id="UP000593932"/>
    </source>
</evidence>
<feature type="compositionally biased region" description="Low complexity" evidence="1">
    <location>
        <begin position="39"/>
        <end position="57"/>
    </location>
</feature>
<evidence type="ECO:0000256" key="1">
    <source>
        <dbReference type="SAM" id="MobiDB-lite"/>
    </source>
</evidence>
<proteinExistence type="predicted"/>
<name>A0A7S6UJW3_9GAMM</name>
<gene>
    <name evidence="3" type="ORF">INQ42_10015</name>
</gene>
<evidence type="ECO:0000256" key="2">
    <source>
        <dbReference type="SAM" id="SignalP"/>
    </source>
</evidence>
<evidence type="ECO:0000313" key="3">
    <source>
        <dbReference type="EMBL" id="QOW21570.1"/>
    </source>
</evidence>